<dbReference type="Pfam" id="PF05225">
    <property type="entry name" value="HTH_psq"/>
    <property type="match status" value="1"/>
</dbReference>
<organism evidence="5">
    <name type="scientific">Culex tarsalis</name>
    <name type="common">Encephalitis mosquito</name>
    <dbReference type="NCBI Taxonomy" id="7177"/>
    <lineage>
        <taxon>Eukaryota</taxon>
        <taxon>Metazoa</taxon>
        <taxon>Ecdysozoa</taxon>
        <taxon>Arthropoda</taxon>
        <taxon>Hexapoda</taxon>
        <taxon>Insecta</taxon>
        <taxon>Pterygota</taxon>
        <taxon>Neoptera</taxon>
        <taxon>Endopterygota</taxon>
        <taxon>Diptera</taxon>
        <taxon>Nematocera</taxon>
        <taxon>Culicoidea</taxon>
        <taxon>Culicidae</taxon>
        <taxon>Culicinae</taxon>
        <taxon>Culicini</taxon>
        <taxon>Culex</taxon>
        <taxon>Culex</taxon>
    </lineage>
</organism>
<accession>A0A1Q3FCU7</accession>
<dbReference type="InterPro" id="IPR009057">
    <property type="entry name" value="Homeodomain-like_sf"/>
</dbReference>
<dbReference type="AlphaFoldDB" id="A0A1Q3FCU7"/>
<dbReference type="SUPFAM" id="SSF46689">
    <property type="entry name" value="Homeodomain-like"/>
    <property type="match status" value="1"/>
</dbReference>
<reference evidence="5" key="1">
    <citation type="submission" date="2017-01" db="EMBL/GenBank/DDBJ databases">
        <title>A deep insight into the sialotranscriptome of adult male and female Cluex tarsalis mosquitoes.</title>
        <authorList>
            <person name="Ribeiro J.M."/>
            <person name="Moreira F."/>
            <person name="Bernard K.A."/>
            <person name="Calvo E."/>
        </authorList>
    </citation>
    <scope>NUCLEOTIDE SEQUENCE</scope>
    <source>
        <strain evidence="5">Kern County</strain>
        <tissue evidence="5">Salivary glands</tissue>
    </source>
</reference>
<feature type="domain" description="HTH psq-type" evidence="4">
    <location>
        <begin position="47"/>
        <end position="86"/>
    </location>
</feature>
<dbReference type="Pfam" id="PF03184">
    <property type="entry name" value="DDE_1"/>
    <property type="match status" value="1"/>
</dbReference>
<dbReference type="EMBL" id="GFDL01009641">
    <property type="protein sequence ID" value="JAV25404.1"/>
    <property type="molecule type" value="Transcribed_RNA"/>
</dbReference>
<feature type="region of interest" description="Disordered" evidence="2">
    <location>
        <begin position="424"/>
        <end position="447"/>
    </location>
</feature>
<feature type="compositionally biased region" description="Basic and acidic residues" evidence="2">
    <location>
        <begin position="431"/>
        <end position="441"/>
    </location>
</feature>
<evidence type="ECO:0000256" key="1">
    <source>
        <dbReference type="ARBA" id="ARBA00004123"/>
    </source>
</evidence>
<comment type="subcellular location">
    <subcellularLocation>
        <location evidence="1">Nucleus</location>
    </subcellularLocation>
</comment>
<dbReference type="GO" id="GO:0005634">
    <property type="term" value="C:nucleus"/>
    <property type="evidence" value="ECO:0007669"/>
    <property type="project" value="UniProtKB-SubCell"/>
</dbReference>
<sequence length="547" mass="62336">MFAGSDCSQNLETDNDDSTEISVDPGDDSSNGEGQTKKRKHTRDQYTQEQLQLAIEAVKNGSTVYNACKLYGVPRPTLQYRLKKNITDLEVKLGAKCYLNKSQELSMVGPLQALADAGFTITHKLIKTFVMEYVKANIDQFPSGSPFPAEIPGKSWLVNFHKRHPDLAKRMTENWAHYGSASVTLERVPVWFGCVTRYLEKLDLKTVIQNREQVFTLDDVQLSRGKHDATFTCLFGANACGNLIPPLILYPDEIKIPTEKRQLELKYAVAQQDNELTAGNALFQWLSKVFQPWLIGENIPRPVILFIDGHRHQMGYRSSHFCQQHQIVPVSLLPRNNNMLRPLNVKLFETIRKLWRDEMKSPGNHIFTSMDPLLKPILDKLTDTENIIRDGFYQSKLYPWNPEGHTADDASVILSKVRKNAAKSEMCPLKPEGHTTADEPRPGVVPRPTVDPMMALFRRMLESRLSEQQLAEFEAQRHDKVWQGPIEQTGLFQIWRDLMNEIDVSEPELEGDESCLEPEIVLVKQEDTSECSLDAVKEEPKVDFEDL</sequence>
<evidence type="ECO:0000259" key="4">
    <source>
        <dbReference type="Pfam" id="PF05225"/>
    </source>
</evidence>
<dbReference type="InterPro" id="IPR007889">
    <property type="entry name" value="HTH_Psq"/>
</dbReference>
<dbReference type="Gene3D" id="1.10.10.60">
    <property type="entry name" value="Homeodomain-like"/>
    <property type="match status" value="1"/>
</dbReference>
<dbReference type="PANTHER" id="PTHR19303">
    <property type="entry name" value="TRANSPOSON"/>
    <property type="match status" value="1"/>
</dbReference>
<feature type="domain" description="DDE-1" evidence="3">
    <location>
        <begin position="230"/>
        <end position="359"/>
    </location>
</feature>
<dbReference type="InterPro" id="IPR004875">
    <property type="entry name" value="DDE_SF_endonuclease_dom"/>
</dbReference>
<dbReference type="GO" id="GO:0003677">
    <property type="term" value="F:DNA binding"/>
    <property type="evidence" value="ECO:0007669"/>
    <property type="project" value="InterPro"/>
</dbReference>
<feature type="compositionally biased region" description="Polar residues" evidence="2">
    <location>
        <begin position="1"/>
        <end position="12"/>
    </location>
</feature>
<dbReference type="PANTHER" id="PTHR19303:SF74">
    <property type="entry name" value="POGO TRANSPOSABLE ELEMENT WITH KRAB DOMAIN"/>
    <property type="match status" value="1"/>
</dbReference>
<dbReference type="InterPro" id="IPR050863">
    <property type="entry name" value="CenT-Element_Derived"/>
</dbReference>
<protein>
    <submittedName>
        <fullName evidence="5">Putative mariner-29 hm</fullName>
    </submittedName>
</protein>
<evidence type="ECO:0000256" key="2">
    <source>
        <dbReference type="SAM" id="MobiDB-lite"/>
    </source>
</evidence>
<proteinExistence type="predicted"/>
<feature type="region of interest" description="Disordered" evidence="2">
    <location>
        <begin position="1"/>
        <end position="45"/>
    </location>
</feature>
<evidence type="ECO:0000259" key="3">
    <source>
        <dbReference type="Pfam" id="PF03184"/>
    </source>
</evidence>
<evidence type="ECO:0000313" key="5">
    <source>
        <dbReference type="EMBL" id="JAV25404.1"/>
    </source>
</evidence>
<name>A0A1Q3FCU7_CULTA</name>